<accession>A0A3M7Q9Y9</accession>
<keyword evidence="2" id="KW-1185">Reference proteome</keyword>
<gene>
    <name evidence="1" type="ORF">BpHYR1_005414</name>
</gene>
<dbReference type="EMBL" id="REGN01006946">
    <property type="protein sequence ID" value="RNA07781.1"/>
    <property type="molecule type" value="Genomic_DNA"/>
</dbReference>
<dbReference type="Proteomes" id="UP000276133">
    <property type="component" value="Unassembled WGS sequence"/>
</dbReference>
<name>A0A3M7Q9Y9_BRAPC</name>
<reference evidence="1 2" key="1">
    <citation type="journal article" date="2018" name="Sci. Rep.">
        <title>Genomic signatures of local adaptation to the degree of environmental predictability in rotifers.</title>
        <authorList>
            <person name="Franch-Gras L."/>
            <person name="Hahn C."/>
            <person name="Garcia-Roger E.M."/>
            <person name="Carmona M.J."/>
            <person name="Serra M."/>
            <person name="Gomez A."/>
        </authorList>
    </citation>
    <scope>NUCLEOTIDE SEQUENCE [LARGE SCALE GENOMIC DNA]</scope>
    <source>
        <strain evidence="1">HYR1</strain>
    </source>
</reference>
<protein>
    <submittedName>
        <fullName evidence="1">Uncharacterized protein</fullName>
    </submittedName>
</protein>
<proteinExistence type="predicted"/>
<evidence type="ECO:0000313" key="1">
    <source>
        <dbReference type="EMBL" id="RNA07781.1"/>
    </source>
</evidence>
<organism evidence="1 2">
    <name type="scientific">Brachionus plicatilis</name>
    <name type="common">Marine rotifer</name>
    <name type="synonym">Brachionus muelleri</name>
    <dbReference type="NCBI Taxonomy" id="10195"/>
    <lineage>
        <taxon>Eukaryota</taxon>
        <taxon>Metazoa</taxon>
        <taxon>Spiralia</taxon>
        <taxon>Gnathifera</taxon>
        <taxon>Rotifera</taxon>
        <taxon>Eurotatoria</taxon>
        <taxon>Monogononta</taxon>
        <taxon>Pseudotrocha</taxon>
        <taxon>Ploima</taxon>
        <taxon>Brachionidae</taxon>
        <taxon>Brachionus</taxon>
    </lineage>
</organism>
<sequence>MHDPLLDLTVDLLFDRIAPSERYRPQWLPLWCHRWVHLYVNLPPLDATHLATKQIWKPRFDRLDSLLDWLTQIRSDLFLADSAHLARLVHELNGVQIQCRAIAQQTICATLDHHKSSCHLRLTTPDPAHKLAQYRQGLLCSVSIEPAVAALELGLVGHRLVCPLVDDVDRRSCVNQKIHSRAAHLHTHSRSIVVAISIANRADLPIATGPVTYKLVVLLLVDLILVHIHGQLSDLAPASTAPRLELLHACSLLTASHRILASTCAPAYLREVTPDAAFPAFRVQRGTL</sequence>
<evidence type="ECO:0000313" key="2">
    <source>
        <dbReference type="Proteomes" id="UP000276133"/>
    </source>
</evidence>
<comment type="caution">
    <text evidence="1">The sequence shown here is derived from an EMBL/GenBank/DDBJ whole genome shotgun (WGS) entry which is preliminary data.</text>
</comment>
<dbReference type="AlphaFoldDB" id="A0A3M7Q9Y9"/>